<dbReference type="Proteomes" id="UP000199165">
    <property type="component" value="Unassembled WGS sequence"/>
</dbReference>
<dbReference type="Gene3D" id="1.10.150.240">
    <property type="entry name" value="Putative phosphatase, domain 2"/>
    <property type="match status" value="1"/>
</dbReference>
<accession>A0A1I6YG91</accession>
<dbReference type="InterPro" id="IPR036412">
    <property type="entry name" value="HAD-like_sf"/>
</dbReference>
<reference evidence="2" key="1">
    <citation type="submission" date="2016-10" db="EMBL/GenBank/DDBJ databases">
        <authorList>
            <person name="Varghese N."/>
            <person name="Submissions S."/>
        </authorList>
    </citation>
    <scope>NUCLEOTIDE SEQUENCE [LARGE SCALE GENOMIC DNA]</scope>
    <source>
        <strain evidence="2">DSM 45501</strain>
    </source>
</reference>
<dbReference type="InterPro" id="IPR006439">
    <property type="entry name" value="HAD-SF_hydro_IA"/>
</dbReference>
<protein>
    <submittedName>
        <fullName evidence="1">Sugar-phosphatase</fullName>
    </submittedName>
</protein>
<gene>
    <name evidence="1" type="ORF">SAMN04487904_102507</name>
</gene>
<dbReference type="InterPro" id="IPR051806">
    <property type="entry name" value="HAD-like_SPP"/>
</dbReference>
<sequence>MHVFLSFSALLFDMDGTLVDSTVVVERTWRRFARRHGIDASEVLADAHGRPTGETVLRFAPDGVDVARETATLVAEEVEDIEGVVQVPGAAEFLRRVPESRMAVVTSASRELAVRRMEAAGVPLPSVLVTADDISSGKPDPEGYLKAAELLGVPPSSTVVFEDAESGLLAAEAAGATPVVVGSHDRASAAGRIGIRDFHAISVAGFDEDERVGISFE</sequence>
<dbReference type="SFLD" id="SFLDS00003">
    <property type="entry name" value="Haloacid_Dehalogenase"/>
    <property type="match status" value="1"/>
</dbReference>
<organism evidence="1 2">
    <name type="scientific">Actinopolyspora righensis</name>
    <dbReference type="NCBI Taxonomy" id="995060"/>
    <lineage>
        <taxon>Bacteria</taxon>
        <taxon>Bacillati</taxon>
        <taxon>Actinomycetota</taxon>
        <taxon>Actinomycetes</taxon>
        <taxon>Actinopolysporales</taxon>
        <taxon>Actinopolysporaceae</taxon>
        <taxon>Actinopolyspora</taxon>
        <taxon>Actinopolyspora alba group</taxon>
    </lineage>
</organism>
<keyword evidence="2" id="KW-1185">Reference proteome</keyword>
<dbReference type="NCBIfam" id="TIGR01509">
    <property type="entry name" value="HAD-SF-IA-v3"/>
    <property type="match status" value="1"/>
</dbReference>
<dbReference type="SUPFAM" id="SSF56784">
    <property type="entry name" value="HAD-like"/>
    <property type="match status" value="1"/>
</dbReference>
<dbReference type="RefSeq" id="WP_217643370.1">
    <property type="nucleotide sequence ID" value="NZ_FPAT01000002.1"/>
</dbReference>
<dbReference type="Gene3D" id="3.40.50.1000">
    <property type="entry name" value="HAD superfamily/HAD-like"/>
    <property type="match status" value="1"/>
</dbReference>
<dbReference type="SFLD" id="SFLDG01129">
    <property type="entry name" value="C1.5:_HAD__Beta-PGM__Phosphata"/>
    <property type="match status" value="1"/>
</dbReference>
<dbReference type="InterPro" id="IPR023198">
    <property type="entry name" value="PGP-like_dom2"/>
</dbReference>
<proteinExistence type="predicted"/>
<evidence type="ECO:0000313" key="2">
    <source>
        <dbReference type="Proteomes" id="UP000199165"/>
    </source>
</evidence>
<dbReference type="AlphaFoldDB" id="A0A1I6YG91"/>
<evidence type="ECO:0000313" key="1">
    <source>
        <dbReference type="EMBL" id="SFT49422.1"/>
    </source>
</evidence>
<dbReference type="PANTHER" id="PTHR43481:SF4">
    <property type="entry name" value="GLYCEROL-1-PHOSPHATE PHOSPHOHYDROLASE 1-RELATED"/>
    <property type="match status" value="1"/>
</dbReference>
<dbReference type="STRING" id="995060.SAMN04487904_102507"/>
<dbReference type="Pfam" id="PF00702">
    <property type="entry name" value="Hydrolase"/>
    <property type="match status" value="1"/>
</dbReference>
<dbReference type="GO" id="GO:0050308">
    <property type="term" value="F:sugar-phosphatase activity"/>
    <property type="evidence" value="ECO:0007669"/>
    <property type="project" value="TreeGrafter"/>
</dbReference>
<dbReference type="NCBIfam" id="TIGR01549">
    <property type="entry name" value="HAD-SF-IA-v1"/>
    <property type="match status" value="1"/>
</dbReference>
<dbReference type="EMBL" id="FPAT01000002">
    <property type="protein sequence ID" value="SFT49422.1"/>
    <property type="molecule type" value="Genomic_DNA"/>
</dbReference>
<name>A0A1I6YG91_9ACTN</name>
<dbReference type="InterPro" id="IPR023214">
    <property type="entry name" value="HAD_sf"/>
</dbReference>
<dbReference type="PANTHER" id="PTHR43481">
    <property type="entry name" value="FRUCTOSE-1-PHOSPHATE PHOSPHATASE"/>
    <property type="match status" value="1"/>
</dbReference>